<evidence type="ECO:0000313" key="2">
    <source>
        <dbReference type="EMBL" id="CAB4846842.1"/>
    </source>
</evidence>
<feature type="region of interest" description="Disordered" evidence="1">
    <location>
        <begin position="185"/>
        <end position="231"/>
    </location>
</feature>
<feature type="region of interest" description="Disordered" evidence="1">
    <location>
        <begin position="1"/>
        <end position="107"/>
    </location>
</feature>
<reference evidence="2" key="1">
    <citation type="submission" date="2020-05" db="EMBL/GenBank/DDBJ databases">
        <authorList>
            <person name="Chiriac C."/>
            <person name="Salcher M."/>
            <person name="Ghai R."/>
            <person name="Kavagutti S V."/>
        </authorList>
    </citation>
    <scope>NUCLEOTIDE SEQUENCE</scope>
</reference>
<organism evidence="2">
    <name type="scientific">freshwater metagenome</name>
    <dbReference type="NCBI Taxonomy" id="449393"/>
    <lineage>
        <taxon>unclassified sequences</taxon>
        <taxon>metagenomes</taxon>
        <taxon>ecological metagenomes</taxon>
    </lineage>
</organism>
<feature type="compositionally biased region" description="Basic and acidic residues" evidence="1">
    <location>
        <begin position="89"/>
        <end position="104"/>
    </location>
</feature>
<feature type="compositionally biased region" description="Low complexity" evidence="1">
    <location>
        <begin position="130"/>
        <end position="144"/>
    </location>
</feature>
<dbReference type="AlphaFoldDB" id="A0A6J7BMM8"/>
<dbReference type="EMBL" id="CAFBIY010000012">
    <property type="protein sequence ID" value="CAB4846842.1"/>
    <property type="molecule type" value="Genomic_DNA"/>
</dbReference>
<feature type="compositionally biased region" description="Basic residues" evidence="1">
    <location>
        <begin position="9"/>
        <end position="20"/>
    </location>
</feature>
<gene>
    <name evidence="2" type="ORF">UFOPK3267_00350</name>
</gene>
<proteinExistence type="predicted"/>
<feature type="compositionally biased region" description="Basic and acidic residues" evidence="1">
    <location>
        <begin position="199"/>
        <end position="215"/>
    </location>
</feature>
<name>A0A6J7BMM8_9ZZZZ</name>
<evidence type="ECO:0000256" key="1">
    <source>
        <dbReference type="SAM" id="MobiDB-lite"/>
    </source>
</evidence>
<accession>A0A6J7BMM8</accession>
<protein>
    <submittedName>
        <fullName evidence="2">Unannotated protein</fullName>
    </submittedName>
</protein>
<feature type="region of interest" description="Disordered" evidence="1">
    <location>
        <begin position="126"/>
        <end position="161"/>
    </location>
</feature>
<sequence length="266" mass="29649">MYRRDQGLRSHRGGYRRHLRNGSITAGDADDARHPARHLVRQPGDARGQRRRGGHGGGVQRPVPDRARLPHALSPALEHRVLPAGSVPRHRDAGGLRTRPGEHLRRSRLHRLGLALHPRVQRATRALRAGGDQRPQQRSPQSGRGEAHAVDDGGLPLGAHDPLATVHARYGPTGRWRRCIHHHHRRACPRPGPSAGVGQRRDPGHGGEEPGRPDTESAQPRATGGGRRTACQERFLDRRHRHLLPLRRLHADHPQLVREHRVVWSG</sequence>